<evidence type="ECO:0000256" key="3">
    <source>
        <dbReference type="ARBA" id="ARBA00022840"/>
    </source>
</evidence>
<dbReference type="GO" id="GO:0016874">
    <property type="term" value="F:ligase activity"/>
    <property type="evidence" value="ECO:0007669"/>
    <property type="project" value="UniProtKB-KW"/>
</dbReference>
<name>A0A0W8F8H4_9ZZZZ</name>
<evidence type="ECO:0000256" key="1">
    <source>
        <dbReference type="ARBA" id="ARBA00022598"/>
    </source>
</evidence>
<keyword evidence="1" id="KW-0436">Ligase</keyword>
<dbReference type="GO" id="GO:0046872">
    <property type="term" value="F:metal ion binding"/>
    <property type="evidence" value="ECO:0007669"/>
    <property type="project" value="InterPro"/>
</dbReference>
<dbReference type="PANTHER" id="PTHR43055">
    <property type="entry name" value="FORMATE-DEPENDENT PHOSPHORIBOSYLGLYCINAMIDE FORMYLTRANSFERASE"/>
    <property type="match status" value="1"/>
</dbReference>
<evidence type="ECO:0000259" key="4">
    <source>
        <dbReference type="PROSITE" id="PS50975"/>
    </source>
</evidence>
<keyword evidence="2" id="KW-0547">Nucleotide-binding</keyword>
<keyword evidence="3" id="KW-0067">ATP-binding</keyword>
<gene>
    <name evidence="5" type="ORF">ASZ90_013107</name>
</gene>
<protein>
    <recommendedName>
        <fullName evidence="4">ATP-grasp domain-containing protein</fullName>
    </recommendedName>
</protein>
<dbReference type="EMBL" id="LNQE01001458">
    <property type="protein sequence ID" value="KUG17200.1"/>
    <property type="molecule type" value="Genomic_DNA"/>
</dbReference>
<dbReference type="GO" id="GO:0005829">
    <property type="term" value="C:cytosol"/>
    <property type="evidence" value="ECO:0007669"/>
    <property type="project" value="TreeGrafter"/>
</dbReference>
<feature type="domain" description="ATP-grasp" evidence="4">
    <location>
        <begin position="104"/>
        <end position="281"/>
    </location>
</feature>
<proteinExistence type="predicted"/>
<organism evidence="5">
    <name type="scientific">hydrocarbon metagenome</name>
    <dbReference type="NCBI Taxonomy" id="938273"/>
    <lineage>
        <taxon>unclassified sequences</taxon>
        <taxon>metagenomes</taxon>
        <taxon>ecological metagenomes</taxon>
    </lineage>
</organism>
<accession>A0A0W8F8H4</accession>
<dbReference type="AlphaFoldDB" id="A0A0W8F8H4"/>
<evidence type="ECO:0000313" key="5">
    <source>
        <dbReference type="EMBL" id="KUG17200.1"/>
    </source>
</evidence>
<dbReference type="Gene3D" id="3.30.470.20">
    <property type="entry name" value="ATP-grasp fold, B domain"/>
    <property type="match status" value="1"/>
</dbReference>
<dbReference type="GO" id="GO:0005524">
    <property type="term" value="F:ATP binding"/>
    <property type="evidence" value="ECO:0007669"/>
    <property type="project" value="UniProtKB-KW"/>
</dbReference>
<evidence type="ECO:0000256" key="2">
    <source>
        <dbReference type="ARBA" id="ARBA00022741"/>
    </source>
</evidence>
<sequence>MKLLVIGINIRHIACSASRAGHEVYAVDGYCDLDLESSAEDMALLSRDGIDDPGGADRIDELISEHVERVRPDAVVLGPGLEEARVKGLPVLNNPAEKTARISDKLYQARWLEKNGFPFIRTETSAEDLNFPVMVKPRQGAGGMGCRIAEDSSRLEWEEGLIAQEVVSGQAASVSVIGDGKDARALAANEQLIGESWTGAKGFRYCGNITPLEPLPKSDIANMAERIVARLGLLGSNGVDFLLTEEGPVVVEVNCRFQGSLDTVECATGINVFEAHLNSFRGLLPSRPAIECSAGRAIIYAPRSFEIKESLLFPWTADIPRPGSRIERDDPILSIMAKGSNRGEVLARLNDSAAMIRELTTCSSRR</sequence>
<comment type="caution">
    <text evidence="5">The sequence shown here is derived from an EMBL/GenBank/DDBJ whole genome shotgun (WGS) entry which is preliminary data.</text>
</comment>
<reference evidence="5" key="1">
    <citation type="journal article" date="2015" name="Proc. Natl. Acad. Sci. U.S.A.">
        <title>Networks of energetic and metabolic interactions define dynamics in microbial communities.</title>
        <authorList>
            <person name="Embree M."/>
            <person name="Liu J.K."/>
            <person name="Al-Bassam M.M."/>
            <person name="Zengler K."/>
        </authorList>
    </citation>
    <scope>NUCLEOTIDE SEQUENCE</scope>
</reference>
<dbReference type="InterPro" id="IPR016677">
    <property type="entry name" value="UCP016817_carboligase"/>
</dbReference>
<dbReference type="PANTHER" id="PTHR43055:SF1">
    <property type="entry name" value="FORMATE-DEPENDENT PHOSPHORIBOSYLGLYCINAMIDE FORMYLTRANSFERASE"/>
    <property type="match status" value="1"/>
</dbReference>
<dbReference type="SUPFAM" id="SSF56059">
    <property type="entry name" value="Glutathione synthetase ATP-binding domain-like"/>
    <property type="match status" value="1"/>
</dbReference>
<dbReference type="InterPro" id="IPR003806">
    <property type="entry name" value="ATP-grasp_PylC-type"/>
</dbReference>
<dbReference type="PIRSF" id="PIRSF016817">
    <property type="entry name" value="UCP016817_carboligase"/>
    <property type="match status" value="1"/>
</dbReference>
<dbReference type="InterPro" id="IPR011761">
    <property type="entry name" value="ATP-grasp"/>
</dbReference>
<dbReference type="PROSITE" id="PS50975">
    <property type="entry name" value="ATP_GRASP"/>
    <property type="match status" value="1"/>
</dbReference>
<dbReference type="Pfam" id="PF02655">
    <property type="entry name" value="ATP-grasp_3"/>
    <property type="match status" value="1"/>
</dbReference>